<reference evidence="2 3" key="1">
    <citation type="submission" date="2022-08" db="EMBL/GenBank/DDBJ databases">
        <title>Myroides zhujiangensis sp. nov., a novel bacterium isolated from sediment in the Pearl River Estuary.</title>
        <authorList>
            <person name="Cui L."/>
        </authorList>
    </citation>
    <scope>NUCLEOTIDE SEQUENCE [LARGE SCALE GENOMIC DNA]</scope>
    <source>
        <strain evidence="2 3">SCSIO 72103</strain>
    </source>
</reference>
<evidence type="ECO:0000313" key="2">
    <source>
        <dbReference type="EMBL" id="UUV21736.1"/>
    </source>
</evidence>
<dbReference type="RefSeq" id="WP_257499656.1">
    <property type="nucleotide sequence ID" value="NZ_CP102382.1"/>
</dbReference>
<keyword evidence="1" id="KW-0732">Signal</keyword>
<sequence length="108" mass="11867">MKKLILSALAIVAFAGSTFAANTVEKSEITTNGDLIISVEKVEKNEAAAKVESDTPCADMWSVDYDYYRAIGYTHNQATRRANQNFDKCLDSTYGDSVAQNAVGIFRF</sequence>
<feature type="signal peptide" evidence="1">
    <location>
        <begin position="1"/>
        <end position="20"/>
    </location>
</feature>
<dbReference type="Proteomes" id="UP001317001">
    <property type="component" value="Chromosome"/>
</dbReference>
<accession>A0ABY5NT22</accession>
<name>A0ABY5NT22_9FLAO</name>
<protein>
    <submittedName>
        <fullName evidence="2">Uncharacterized protein</fullName>
    </submittedName>
</protein>
<organism evidence="2 3">
    <name type="scientific">Paenimyroides aestuarii</name>
    <dbReference type="NCBI Taxonomy" id="2968490"/>
    <lineage>
        <taxon>Bacteria</taxon>
        <taxon>Pseudomonadati</taxon>
        <taxon>Bacteroidota</taxon>
        <taxon>Flavobacteriia</taxon>
        <taxon>Flavobacteriales</taxon>
        <taxon>Flavobacteriaceae</taxon>
        <taxon>Paenimyroides</taxon>
    </lineage>
</organism>
<proteinExistence type="predicted"/>
<dbReference type="EMBL" id="CP102382">
    <property type="protein sequence ID" value="UUV21736.1"/>
    <property type="molecule type" value="Genomic_DNA"/>
</dbReference>
<evidence type="ECO:0000256" key="1">
    <source>
        <dbReference type="SAM" id="SignalP"/>
    </source>
</evidence>
<gene>
    <name evidence="2" type="ORF">NPX36_01405</name>
</gene>
<feature type="chain" id="PRO_5046840284" evidence="1">
    <location>
        <begin position="21"/>
        <end position="108"/>
    </location>
</feature>
<keyword evidence="3" id="KW-1185">Reference proteome</keyword>
<evidence type="ECO:0000313" key="3">
    <source>
        <dbReference type="Proteomes" id="UP001317001"/>
    </source>
</evidence>